<dbReference type="HOGENOM" id="CLU_044237_1_1_12"/>
<dbReference type="KEGG" id="scd:Spica_1402"/>
<gene>
    <name evidence="7" type="ordered locus">Spica_1402</name>
</gene>
<dbReference type="GO" id="GO:0004788">
    <property type="term" value="F:thiamine diphosphokinase activity"/>
    <property type="evidence" value="ECO:0007669"/>
    <property type="project" value="UniProtKB-UniRule"/>
</dbReference>
<dbReference type="InterPro" id="IPR006282">
    <property type="entry name" value="Thi_PPkinase"/>
</dbReference>
<dbReference type="PANTHER" id="PTHR41299:SF1">
    <property type="entry name" value="THIAMINE PYROPHOSPHOKINASE"/>
    <property type="match status" value="1"/>
</dbReference>
<dbReference type="CDD" id="cd07995">
    <property type="entry name" value="TPK"/>
    <property type="match status" value="1"/>
</dbReference>
<evidence type="ECO:0000256" key="3">
    <source>
        <dbReference type="ARBA" id="ARBA00022777"/>
    </source>
</evidence>
<dbReference type="InterPro" id="IPR036759">
    <property type="entry name" value="TPK_catalytic_sf"/>
</dbReference>
<dbReference type="InterPro" id="IPR036371">
    <property type="entry name" value="TPK_B1-bd_sf"/>
</dbReference>
<feature type="domain" description="Thiamin pyrophosphokinase catalytic" evidence="6">
    <location>
        <begin position="24"/>
        <end position="117"/>
    </location>
</feature>
<protein>
    <recommendedName>
        <fullName evidence="5">Thiamine diphosphokinase</fullName>
        <ecNumber evidence="5">2.7.6.2</ecNumber>
    </recommendedName>
</protein>
<dbReference type="InterPro" id="IPR007371">
    <property type="entry name" value="TPK_catalytic"/>
</dbReference>
<dbReference type="Pfam" id="PF04263">
    <property type="entry name" value="TPK_catalytic"/>
    <property type="match status" value="1"/>
</dbReference>
<keyword evidence="2" id="KW-0547">Nucleotide-binding</keyword>
<keyword evidence="4" id="KW-0067">ATP-binding</keyword>
<dbReference type="AlphaFoldDB" id="F8F3H2"/>
<keyword evidence="3" id="KW-0418">Kinase</keyword>
<dbReference type="Proteomes" id="UP000000503">
    <property type="component" value="Chromosome"/>
</dbReference>
<dbReference type="EMBL" id="CP002868">
    <property type="protein sequence ID" value="AEJ19548.1"/>
    <property type="molecule type" value="Genomic_DNA"/>
</dbReference>
<dbReference type="GO" id="GO:0009229">
    <property type="term" value="P:thiamine diphosphate biosynthetic process"/>
    <property type="evidence" value="ECO:0007669"/>
    <property type="project" value="InterPro"/>
</dbReference>
<evidence type="ECO:0000256" key="5">
    <source>
        <dbReference type="NCBIfam" id="TIGR01378"/>
    </source>
</evidence>
<dbReference type="GO" id="GO:0006772">
    <property type="term" value="P:thiamine metabolic process"/>
    <property type="evidence" value="ECO:0007669"/>
    <property type="project" value="UniProtKB-UniRule"/>
</dbReference>
<dbReference type="RefSeq" id="WP_013968858.1">
    <property type="nucleotide sequence ID" value="NC_015732.1"/>
</dbReference>
<evidence type="ECO:0000259" key="6">
    <source>
        <dbReference type="Pfam" id="PF04263"/>
    </source>
</evidence>
<name>F8F3H2_GRAC1</name>
<evidence type="ECO:0000313" key="8">
    <source>
        <dbReference type="Proteomes" id="UP000000503"/>
    </source>
</evidence>
<sequence length="216" mass="23640">MTTKKRALIFIGGAGPTFDLCKPFLDKPDLVIAADSGLLRCEAFGFSPDWIVGDMDSLGDLSRLSSYPKDRVLQYPVDKDYTDTELALNLAWDQGCTDITLIGGGGGRTDHLLAITALFDRPRAPNRWCTETELVSLVDHELTLSLPTDTLVSVFPAGSGPWDADSRGLQWPLRGLSWFRGFFGLSNRVTTSPCSVYACAGRFLVMVPLEAFLEIS</sequence>
<dbReference type="SUPFAM" id="SSF63862">
    <property type="entry name" value="Thiamin pyrophosphokinase, substrate-binding domain"/>
    <property type="match status" value="1"/>
</dbReference>
<dbReference type="GO" id="GO:0005524">
    <property type="term" value="F:ATP binding"/>
    <property type="evidence" value="ECO:0007669"/>
    <property type="project" value="UniProtKB-KW"/>
</dbReference>
<dbReference type="NCBIfam" id="TIGR01378">
    <property type="entry name" value="thi_PPkinase"/>
    <property type="match status" value="1"/>
</dbReference>
<organism evidence="7 8">
    <name type="scientific">Gracilinema caldarium (strain ATCC 51460 / DSM 7334 / H1)</name>
    <name type="common">Treponema caldarium</name>
    <dbReference type="NCBI Taxonomy" id="744872"/>
    <lineage>
        <taxon>Bacteria</taxon>
        <taxon>Pseudomonadati</taxon>
        <taxon>Spirochaetota</taxon>
        <taxon>Spirochaetia</taxon>
        <taxon>Spirochaetales</taxon>
        <taxon>Breznakiellaceae</taxon>
        <taxon>Gracilinema</taxon>
    </lineage>
</organism>
<evidence type="ECO:0000313" key="7">
    <source>
        <dbReference type="EMBL" id="AEJ19548.1"/>
    </source>
</evidence>
<reference evidence="8" key="1">
    <citation type="journal article" date="2013" name="Stand. Genomic Sci.">
        <title>Genome sequence of the thermophilic fresh-water bacterium Spirochaeta caldaria type strain (H1(T)), reclassification of Spirochaeta caldaria, Spirochaeta stenostrepta, and Spirochaeta zuelzerae in the genus Treponema as Treponema caldaria comb. nov., Treponema stenostrepta comb. nov., and Treponema zuelzerae comb. nov., and emendation of the genus Treponema.</title>
        <authorList>
            <person name="Abt B."/>
            <person name="Goker M."/>
            <person name="Scheuner C."/>
            <person name="Han C."/>
            <person name="Lu M."/>
            <person name="Misra M."/>
            <person name="Lapidus A."/>
            <person name="Nolan M."/>
            <person name="Lucas S."/>
            <person name="Hammon N."/>
            <person name="Deshpande S."/>
            <person name="Cheng J.F."/>
            <person name="Tapia R."/>
            <person name="Goodwin L.A."/>
            <person name="Pitluck S."/>
            <person name="Liolios K."/>
            <person name="Pagani I."/>
            <person name="Ivanova N."/>
            <person name="Mavromatis K."/>
            <person name="Mikhailova N."/>
            <person name="Huntemann M."/>
            <person name="Pati A."/>
            <person name="Chen A."/>
            <person name="Palaniappan K."/>
            <person name="Land M."/>
            <person name="Hauser L."/>
            <person name="Jeffries C.D."/>
            <person name="Rohde M."/>
            <person name="Spring S."/>
            <person name="Gronow S."/>
            <person name="Detter J.C."/>
            <person name="Bristow J."/>
            <person name="Eisen J.A."/>
            <person name="Markowitz V."/>
            <person name="Hugenholtz P."/>
            <person name="Kyrpides N.C."/>
            <person name="Woyke T."/>
            <person name="Klenk H.P."/>
        </authorList>
    </citation>
    <scope>NUCLEOTIDE SEQUENCE</scope>
    <source>
        <strain evidence="8">ATCC 51460 / DSM 7334 / H1</strain>
    </source>
</reference>
<evidence type="ECO:0000256" key="4">
    <source>
        <dbReference type="ARBA" id="ARBA00022840"/>
    </source>
</evidence>
<dbReference type="SUPFAM" id="SSF63999">
    <property type="entry name" value="Thiamin pyrophosphokinase, catalytic domain"/>
    <property type="match status" value="1"/>
</dbReference>
<proteinExistence type="predicted"/>
<dbReference type="EC" id="2.7.6.2" evidence="5"/>
<keyword evidence="1" id="KW-0808">Transferase</keyword>
<accession>F8F3H2</accession>
<evidence type="ECO:0000256" key="2">
    <source>
        <dbReference type="ARBA" id="ARBA00022741"/>
    </source>
</evidence>
<dbReference type="Gene3D" id="3.40.50.10240">
    <property type="entry name" value="Thiamin pyrophosphokinase, catalytic domain"/>
    <property type="match status" value="1"/>
</dbReference>
<dbReference type="OrthoDB" id="9804377at2"/>
<dbReference type="GO" id="GO:0016301">
    <property type="term" value="F:kinase activity"/>
    <property type="evidence" value="ECO:0007669"/>
    <property type="project" value="UniProtKB-KW"/>
</dbReference>
<dbReference type="STRING" id="744872.Spica_1402"/>
<dbReference type="PANTHER" id="PTHR41299">
    <property type="entry name" value="THIAMINE PYROPHOSPHOKINASE"/>
    <property type="match status" value="1"/>
</dbReference>
<dbReference type="eggNOG" id="COG1564">
    <property type="taxonomic scope" value="Bacteria"/>
</dbReference>
<keyword evidence="8" id="KW-1185">Reference proteome</keyword>
<dbReference type="InterPro" id="IPR053149">
    <property type="entry name" value="TPK"/>
</dbReference>
<evidence type="ECO:0000256" key="1">
    <source>
        <dbReference type="ARBA" id="ARBA00022679"/>
    </source>
</evidence>